<organism evidence="1 2">
    <name type="scientific">Streptomyces longisporoflavus</name>
    <dbReference type="NCBI Taxonomy" id="28044"/>
    <lineage>
        <taxon>Bacteria</taxon>
        <taxon>Bacillati</taxon>
        <taxon>Actinomycetota</taxon>
        <taxon>Actinomycetes</taxon>
        <taxon>Kitasatosporales</taxon>
        <taxon>Streptomycetaceae</taxon>
        <taxon>Streptomyces</taxon>
    </lineage>
</organism>
<sequence length="198" mass="23182">MIFYETEAEPAEWFPLPLHWKATDVERIEEWAQTCAEIMYRRHKGWWKRPDRKALTARFRLLQEAHPHPSIPADQVFLYGGDPRRVPQPVYALSVRSDGEDRKKGLRKVVQADEQNPVRPSDVTPFVFDRMGAEGLRCLRYFGDGEQLCVSVNYGWWSEEHQVYASLRTVSGDLGWLFAHDDVFDDFARSVWLNENPE</sequence>
<dbReference type="Proteomes" id="UP001610818">
    <property type="component" value="Unassembled WGS sequence"/>
</dbReference>
<name>A0ABW7QSB2_9ACTN</name>
<reference evidence="1 2" key="1">
    <citation type="submission" date="2024-10" db="EMBL/GenBank/DDBJ databases">
        <title>The Natural Products Discovery Center: Release of the First 8490 Sequenced Strains for Exploring Actinobacteria Biosynthetic Diversity.</title>
        <authorList>
            <person name="Kalkreuter E."/>
            <person name="Kautsar S.A."/>
            <person name="Yang D."/>
            <person name="Bader C.D."/>
            <person name="Teijaro C.N."/>
            <person name="Fluegel L."/>
            <person name="Davis C.M."/>
            <person name="Simpson J.R."/>
            <person name="Lauterbach L."/>
            <person name="Steele A.D."/>
            <person name="Gui C."/>
            <person name="Meng S."/>
            <person name="Li G."/>
            <person name="Viehrig K."/>
            <person name="Ye F."/>
            <person name="Su P."/>
            <person name="Kiefer A.F."/>
            <person name="Nichols A."/>
            <person name="Cepeda A.J."/>
            <person name="Yan W."/>
            <person name="Fan B."/>
            <person name="Jiang Y."/>
            <person name="Adhikari A."/>
            <person name="Zheng C.-J."/>
            <person name="Schuster L."/>
            <person name="Cowan T.M."/>
            <person name="Smanski M.J."/>
            <person name="Chevrette M.G."/>
            <person name="De Carvalho L.P.S."/>
            <person name="Shen B."/>
        </authorList>
    </citation>
    <scope>NUCLEOTIDE SEQUENCE [LARGE SCALE GENOMIC DNA]</scope>
    <source>
        <strain evidence="1 2">NPDC017990</strain>
    </source>
</reference>
<dbReference type="EMBL" id="JBIRGQ010000004">
    <property type="protein sequence ID" value="MFH8547399.1"/>
    <property type="molecule type" value="Genomic_DNA"/>
</dbReference>
<accession>A0ABW7QSB2</accession>
<protein>
    <submittedName>
        <fullName evidence="1">Uncharacterized protein</fullName>
    </submittedName>
</protein>
<gene>
    <name evidence="1" type="ORF">ACH4F9_20560</name>
</gene>
<comment type="caution">
    <text evidence="1">The sequence shown here is derived from an EMBL/GenBank/DDBJ whole genome shotgun (WGS) entry which is preliminary data.</text>
</comment>
<proteinExistence type="predicted"/>
<evidence type="ECO:0000313" key="2">
    <source>
        <dbReference type="Proteomes" id="UP001610818"/>
    </source>
</evidence>
<dbReference type="RefSeq" id="WP_397713542.1">
    <property type="nucleotide sequence ID" value="NZ_JBIRGN010000004.1"/>
</dbReference>
<keyword evidence="2" id="KW-1185">Reference proteome</keyword>
<evidence type="ECO:0000313" key="1">
    <source>
        <dbReference type="EMBL" id="MFH8547399.1"/>
    </source>
</evidence>